<comment type="caution">
    <text evidence="7">The sequence shown here is derived from an EMBL/GenBank/DDBJ whole genome shotgun (WGS) entry which is preliminary data.</text>
</comment>
<keyword evidence="3 4" id="KW-0067">ATP-binding</keyword>
<dbReference type="InterPro" id="IPR051681">
    <property type="entry name" value="Ser/Thr_Kinases-Pseudokinases"/>
</dbReference>
<dbReference type="Pfam" id="PF07714">
    <property type="entry name" value="PK_Tyr_Ser-Thr"/>
    <property type="match status" value="1"/>
</dbReference>
<dbReference type="InterPro" id="IPR008271">
    <property type="entry name" value="Ser/Thr_kinase_AS"/>
</dbReference>
<feature type="transmembrane region" description="Helical" evidence="5">
    <location>
        <begin position="206"/>
        <end position="230"/>
    </location>
</feature>
<dbReference type="Gene3D" id="2.60.20.10">
    <property type="entry name" value="Crystallins"/>
    <property type="match status" value="1"/>
</dbReference>
<sequence length="530" mass="59094">MSTIVSKNIIATVYTDVEYAGYNKSLYAGNYTVLDNPLNASISSIKISTGYEFVGYRGANLTREYIIWDRDTSDFGRLWNDYILSFQIRQQTSELTKNPKSRHCVAIFYDLDTFRGNNQTLSLQSGNVNLQGVRSLDVTFGYELVAYSSVDQIGEPKVFSFQAPFLGSWDSRIKSYKVRLVQNTSNVATTIPSINQTTLAPVATNVGLIVGIIGGIIAILVLSLLVYFIVKRKKKITSGNIALIDSINVEEIKKYRLDVKSVDLDEIIGTGSFAEVWKGKFNGEVVAVKALQGSRRSNNDIQDFIDEITLTASFDCPNIVKVTGAIWTAPFDIKAVMEFMDLGDLRDYLANHDATVFTWDKKLDVLISIVNGLSYLHSLSIIHRDLKSRNVLLDSKKGVKLSDFGIAKQDVQATMTRGIGTFRWMAPEVLTETSYSVAADVYSFGIVLSELDTHKIPYDDMINPKTGKPFADPAIIAGVVNGSVKPRFTKFCPEWVITLGESCLKFEPEDRPNMYEISATLVKIKNQFYV</sequence>
<dbReference type="PROSITE" id="PS00108">
    <property type="entry name" value="PROTEIN_KINASE_ST"/>
    <property type="match status" value="1"/>
</dbReference>
<accession>A0A1V9Y4U9</accession>
<dbReference type="InterPro" id="IPR011009">
    <property type="entry name" value="Kinase-like_dom_sf"/>
</dbReference>
<dbReference type="PANTHER" id="PTHR44329">
    <property type="entry name" value="SERINE/THREONINE-PROTEIN KINASE TNNI3K-RELATED"/>
    <property type="match status" value="1"/>
</dbReference>
<evidence type="ECO:0000313" key="8">
    <source>
        <dbReference type="Proteomes" id="UP000243217"/>
    </source>
</evidence>
<dbReference type="Gene3D" id="1.10.510.10">
    <property type="entry name" value="Transferase(Phosphotransferase) domain 1"/>
    <property type="match status" value="1"/>
</dbReference>
<dbReference type="SMART" id="SM00220">
    <property type="entry name" value="S_TKc"/>
    <property type="match status" value="1"/>
</dbReference>
<feature type="binding site" evidence="4">
    <location>
        <position position="289"/>
    </location>
    <ligand>
        <name>ATP</name>
        <dbReference type="ChEBI" id="CHEBI:30616"/>
    </ligand>
</feature>
<dbReference type="CDD" id="cd13999">
    <property type="entry name" value="STKc_MAP3K-like"/>
    <property type="match status" value="1"/>
</dbReference>
<organism evidence="7 8">
    <name type="scientific">Thraustotheca clavata</name>
    <dbReference type="NCBI Taxonomy" id="74557"/>
    <lineage>
        <taxon>Eukaryota</taxon>
        <taxon>Sar</taxon>
        <taxon>Stramenopiles</taxon>
        <taxon>Oomycota</taxon>
        <taxon>Saprolegniomycetes</taxon>
        <taxon>Saprolegniales</taxon>
        <taxon>Achlyaceae</taxon>
        <taxon>Thraustotheca</taxon>
    </lineage>
</organism>
<evidence type="ECO:0000256" key="3">
    <source>
        <dbReference type="ARBA" id="ARBA00022840"/>
    </source>
</evidence>
<dbReference type="SUPFAM" id="SSF56112">
    <property type="entry name" value="Protein kinase-like (PK-like)"/>
    <property type="match status" value="1"/>
</dbReference>
<keyword evidence="7" id="KW-0418">Kinase</keyword>
<dbReference type="PANTHER" id="PTHR44329:SF214">
    <property type="entry name" value="PROTEIN KINASE DOMAIN-CONTAINING PROTEIN"/>
    <property type="match status" value="1"/>
</dbReference>
<evidence type="ECO:0000313" key="7">
    <source>
        <dbReference type="EMBL" id="OQR80736.1"/>
    </source>
</evidence>
<dbReference type="Gene3D" id="3.30.200.20">
    <property type="entry name" value="Phosphorylase Kinase, domain 1"/>
    <property type="match status" value="1"/>
</dbReference>
<dbReference type="InterPro" id="IPR011024">
    <property type="entry name" value="G_crystallin-like"/>
</dbReference>
<proteinExistence type="predicted"/>
<dbReference type="PROSITE" id="PS50011">
    <property type="entry name" value="PROTEIN_KINASE_DOM"/>
    <property type="match status" value="1"/>
</dbReference>
<dbReference type="SUPFAM" id="SSF49695">
    <property type="entry name" value="gamma-Crystallin-like"/>
    <property type="match status" value="1"/>
</dbReference>
<dbReference type="PROSITE" id="PS00107">
    <property type="entry name" value="PROTEIN_KINASE_ATP"/>
    <property type="match status" value="1"/>
</dbReference>
<keyword evidence="5" id="KW-0812">Transmembrane</keyword>
<keyword evidence="7" id="KW-0808">Transferase</keyword>
<dbReference type="AlphaFoldDB" id="A0A1V9Y4U9"/>
<keyword evidence="5" id="KW-0472">Membrane</keyword>
<evidence type="ECO:0000256" key="5">
    <source>
        <dbReference type="SAM" id="Phobius"/>
    </source>
</evidence>
<reference evidence="7 8" key="1">
    <citation type="journal article" date="2014" name="Genome Biol. Evol.">
        <title>The secreted proteins of Achlya hypogyna and Thraustotheca clavata identify the ancestral oomycete secretome and reveal gene acquisitions by horizontal gene transfer.</title>
        <authorList>
            <person name="Misner I."/>
            <person name="Blouin N."/>
            <person name="Leonard G."/>
            <person name="Richards T.A."/>
            <person name="Lane C.E."/>
        </authorList>
    </citation>
    <scope>NUCLEOTIDE SEQUENCE [LARGE SCALE GENOMIC DNA]</scope>
    <source>
        <strain evidence="7 8">ATCC 34112</strain>
    </source>
</reference>
<keyword evidence="5" id="KW-1133">Transmembrane helix</keyword>
<evidence type="ECO:0000256" key="2">
    <source>
        <dbReference type="ARBA" id="ARBA00022741"/>
    </source>
</evidence>
<dbReference type="GO" id="GO:0004674">
    <property type="term" value="F:protein serine/threonine kinase activity"/>
    <property type="evidence" value="ECO:0007669"/>
    <property type="project" value="UniProtKB-KW"/>
</dbReference>
<protein>
    <submittedName>
        <fullName evidence="7">Kinase</fullName>
    </submittedName>
</protein>
<keyword evidence="8" id="KW-1185">Reference proteome</keyword>
<dbReference type="PRINTS" id="PR00109">
    <property type="entry name" value="TYRKINASE"/>
</dbReference>
<dbReference type="EMBL" id="JNBS01005131">
    <property type="protein sequence ID" value="OQR80736.1"/>
    <property type="molecule type" value="Genomic_DNA"/>
</dbReference>
<keyword evidence="1" id="KW-0723">Serine/threonine-protein kinase</keyword>
<evidence type="ECO:0000256" key="1">
    <source>
        <dbReference type="ARBA" id="ARBA00022527"/>
    </source>
</evidence>
<gene>
    <name evidence="7" type="ORF">THRCLA_11940</name>
</gene>
<name>A0A1V9Y4U9_9STRA</name>
<evidence type="ECO:0000259" key="6">
    <source>
        <dbReference type="PROSITE" id="PS50011"/>
    </source>
</evidence>
<dbReference type="InterPro" id="IPR000719">
    <property type="entry name" value="Prot_kinase_dom"/>
</dbReference>
<dbReference type="STRING" id="74557.A0A1V9Y4U9"/>
<dbReference type="InterPro" id="IPR017441">
    <property type="entry name" value="Protein_kinase_ATP_BS"/>
</dbReference>
<dbReference type="OrthoDB" id="28230at2759"/>
<feature type="domain" description="Protein kinase" evidence="6">
    <location>
        <begin position="262"/>
        <end position="529"/>
    </location>
</feature>
<dbReference type="InterPro" id="IPR001245">
    <property type="entry name" value="Ser-Thr/Tyr_kinase_cat_dom"/>
</dbReference>
<dbReference type="Proteomes" id="UP000243217">
    <property type="component" value="Unassembled WGS sequence"/>
</dbReference>
<dbReference type="GO" id="GO:0005524">
    <property type="term" value="F:ATP binding"/>
    <property type="evidence" value="ECO:0007669"/>
    <property type="project" value="UniProtKB-UniRule"/>
</dbReference>
<keyword evidence="2 4" id="KW-0547">Nucleotide-binding</keyword>
<evidence type="ECO:0000256" key="4">
    <source>
        <dbReference type="PROSITE-ProRule" id="PRU10141"/>
    </source>
</evidence>